<evidence type="ECO:0000256" key="3">
    <source>
        <dbReference type="ARBA" id="ARBA00022475"/>
    </source>
</evidence>
<dbReference type="InterPro" id="IPR003439">
    <property type="entry name" value="ABC_transporter-like_ATP-bd"/>
</dbReference>
<dbReference type="GO" id="GO:0015421">
    <property type="term" value="F:ABC-type oligopeptide transporter activity"/>
    <property type="evidence" value="ECO:0007669"/>
    <property type="project" value="TreeGrafter"/>
</dbReference>
<dbReference type="InterPro" id="IPR036640">
    <property type="entry name" value="ABC1_TM_sf"/>
</dbReference>
<gene>
    <name evidence="12" type="ORF">PM3016_3940</name>
</gene>
<dbReference type="CDD" id="cd18541">
    <property type="entry name" value="ABC_6TM_TmrB_like"/>
    <property type="match status" value="1"/>
</dbReference>
<keyword evidence="3" id="KW-1003">Cell membrane</keyword>
<dbReference type="GO" id="GO:0005524">
    <property type="term" value="F:ATP binding"/>
    <property type="evidence" value="ECO:0007669"/>
    <property type="project" value="UniProtKB-KW"/>
</dbReference>
<keyword evidence="2" id="KW-0813">Transport</keyword>
<dbReference type="GO" id="GO:0016887">
    <property type="term" value="F:ATP hydrolysis activity"/>
    <property type="evidence" value="ECO:0007669"/>
    <property type="project" value="InterPro"/>
</dbReference>
<dbReference type="HOGENOM" id="CLU_000604_84_3_9"/>
<dbReference type="InterPro" id="IPR011527">
    <property type="entry name" value="ABC1_TM_dom"/>
</dbReference>
<dbReference type="KEGG" id="pmq:PM3016_3940"/>
<feature type="transmembrane region" description="Helical" evidence="9">
    <location>
        <begin position="161"/>
        <end position="179"/>
    </location>
</feature>
<dbReference type="PROSITE" id="PS50893">
    <property type="entry name" value="ABC_TRANSPORTER_2"/>
    <property type="match status" value="1"/>
</dbReference>
<evidence type="ECO:0000259" key="10">
    <source>
        <dbReference type="PROSITE" id="PS50893"/>
    </source>
</evidence>
<feature type="transmembrane region" description="Helical" evidence="9">
    <location>
        <begin position="138"/>
        <end position="155"/>
    </location>
</feature>
<feature type="transmembrane region" description="Helical" evidence="9">
    <location>
        <begin position="238"/>
        <end position="263"/>
    </location>
</feature>
<dbReference type="STRING" id="1116391.PM3016_3940"/>
<evidence type="ECO:0000256" key="4">
    <source>
        <dbReference type="ARBA" id="ARBA00022692"/>
    </source>
</evidence>
<proteinExistence type="predicted"/>
<dbReference type="EMBL" id="CP003235">
    <property type="protein sequence ID" value="AFC30737.1"/>
    <property type="molecule type" value="Genomic_DNA"/>
</dbReference>
<evidence type="ECO:0000256" key="1">
    <source>
        <dbReference type="ARBA" id="ARBA00004651"/>
    </source>
</evidence>
<evidence type="ECO:0000256" key="5">
    <source>
        <dbReference type="ARBA" id="ARBA00022741"/>
    </source>
</evidence>
<dbReference type="Gene3D" id="1.20.1560.10">
    <property type="entry name" value="ABC transporter type 1, transmembrane domain"/>
    <property type="match status" value="1"/>
</dbReference>
<keyword evidence="5" id="KW-0547">Nucleotide-binding</keyword>
<keyword evidence="7 9" id="KW-1133">Transmembrane helix</keyword>
<keyword evidence="13" id="KW-1185">Reference proteome</keyword>
<dbReference type="RefSeq" id="WP_014370629.1">
    <property type="nucleotide sequence ID" value="NC_016935.1"/>
</dbReference>
<evidence type="ECO:0000259" key="11">
    <source>
        <dbReference type="PROSITE" id="PS50929"/>
    </source>
</evidence>
<feature type="domain" description="ABC transporter" evidence="10">
    <location>
        <begin position="338"/>
        <end position="573"/>
    </location>
</feature>
<dbReference type="InterPro" id="IPR039421">
    <property type="entry name" value="Type_1_exporter"/>
</dbReference>
<dbReference type="AlphaFoldDB" id="H6NFU7"/>
<name>H6NFU7_9BACL</name>
<evidence type="ECO:0000256" key="6">
    <source>
        <dbReference type="ARBA" id="ARBA00022840"/>
    </source>
</evidence>
<feature type="domain" description="ABC transmembrane type-1" evidence="11">
    <location>
        <begin position="19"/>
        <end position="304"/>
    </location>
</feature>
<dbReference type="PANTHER" id="PTHR43394">
    <property type="entry name" value="ATP-DEPENDENT PERMEASE MDL1, MITOCHONDRIAL"/>
    <property type="match status" value="1"/>
</dbReference>
<feature type="transmembrane region" description="Helical" evidence="9">
    <location>
        <begin position="15"/>
        <end position="36"/>
    </location>
</feature>
<dbReference type="InterPro" id="IPR027417">
    <property type="entry name" value="P-loop_NTPase"/>
</dbReference>
<dbReference type="Pfam" id="PF00005">
    <property type="entry name" value="ABC_tran"/>
    <property type="match status" value="1"/>
</dbReference>
<protein>
    <submittedName>
        <fullName evidence="12">ABC transporter</fullName>
    </submittedName>
</protein>
<evidence type="ECO:0000313" key="13">
    <source>
        <dbReference type="Proteomes" id="UP000007523"/>
    </source>
</evidence>
<dbReference type="SUPFAM" id="SSF52540">
    <property type="entry name" value="P-loop containing nucleoside triphosphate hydrolases"/>
    <property type="match status" value="1"/>
</dbReference>
<dbReference type="Pfam" id="PF00664">
    <property type="entry name" value="ABC_membrane"/>
    <property type="match status" value="1"/>
</dbReference>
<keyword evidence="8 9" id="KW-0472">Membrane</keyword>
<evidence type="ECO:0000256" key="9">
    <source>
        <dbReference type="SAM" id="Phobius"/>
    </source>
</evidence>
<evidence type="ECO:0000256" key="2">
    <source>
        <dbReference type="ARBA" id="ARBA00022448"/>
    </source>
</evidence>
<comment type="subcellular location">
    <subcellularLocation>
        <location evidence="1">Cell membrane</location>
        <topology evidence="1">Multi-pass membrane protein</topology>
    </subcellularLocation>
</comment>
<accession>H6NFU7</accession>
<dbReference type="FunFam" id="3.40.50.300:FF:000221">
    <property type="entry name" value="Multidrug ABC transporter ATP-binding protein"/>
    <property type="match status" value="1"/>
</dbReference>
<dbReference type="GO" id="GO:0005886">
    <property type="term" value="C:plasma membrane"/>
    <property type="evidence" value="ECO:0007669"/>
    <property type="project" value="UniProtKB-SubCell"/>
</dbReference>
<organism evidence="12 13">
    <name type="scientific">Paenibacillus mucilaginosus 3016</name>
    <dbReference type="NCBI Taxonomy" id="1116391"/>
    <lineage>
        <taxon>Bacteria</taxon>
        <taxon>Bacillati</taxon>
        <taxon>Bacillota</taxon>
        <taxon>Bacilli</taxon>
        <taxon>Bacillales</taxon>
        <taxon>Paenibacillaceae</taxon>
        <taxon>Paenibacillus</taxon>
    </lineage>
</organism>
<dbReference type="PROSITE" id="PS50929">
    <property type="entry name" value="ABC_TM1F"/>
    <property type="match status" value="1"/>
</dbReference>
<evidence type="ECO:0000256" key="8">
    <source>
        <dbReference type="ARBA" id="ARBA00023136"/>
    </source>
</evidence>
<evidence type="ECO:0000256" key="7">
    <source>
        <dbReference type="ARBA" id="ARBA00022989"/>
    </source>
</evidence>
<dbReference type="Proteomes" id="UP000007523">
    <property type="component" value="Chromosome"/>
</dbReference>
<keyword evidence="6" id="KW-0067">ATP-binding</keyword>
<dbReference type="Gene3D" id="3.40.50.300">
    <property type="entry name" value="P-loop containing nucleotide triphosphate hydrolases"/>
    <property type="match status" value="1"/>
</dbReference>
<keyword evidence="4 9" id="KW-0812">Transmembrane</keyword>
<dbReference type="InterPro" id="IPR003593">
    <property type="entry name" value="AAA+_ATPase"/>
</dbReference>
<reference evidence="12 13" key="1">
    <citation type="journal article" date="2012" name="J. Bacteriol.">
        <title>Complete Genome Sequence of Paenibacillus mucilaginosus 3016, a Bacterium Functional as Microbial Fertilizer.</title>
        <authorList>
            <person name="Ma M."/>
            <person name="Wang Z."/>
            <person name="Li L."/>
            <person name="Jiang X."/>
            <person name="Guan D."/>
            <person name="Cao F."/>
            <person name="Chen H."/>
            <person name="Wang X."/>
            <person name="Shen D."/>
            <person name="Du B."/>
            <person name="Li J."/>
        </authorList>
    </citation>
    <scope>NUCLEOTIDE SEQUENCE [LARGE SCALE GENOMIC DNA]</scope>
    <source>
        <strain evidence="12 13">3016</strain>
    </source>
</reference>
<dbReference type="SMART" id="SM00382">
    <property type="entry name" value="AAA"/>
    <property type="match status" value="1"/>
</dbReference>
<dbReference type="SUPFAM" id="SSF90123">
    <property type="entry name" value="ABC transporter transmembrane region"/>
    <property type="match status" value="1"/>
</dbReference>
<sequence length="592" mass="65797">MGSERLLRSYLRSKWYVYLLALLAIAGGNVIHSQYPRLLGSFTDELQQGALSKLTISVYSLKLLGVGVSYGLLVAAGQYLIMRAGRRFEYTARQRLFGQFTRLNSDFHTKHGVGRLLSYVMNDVTSVRESISMGINHTINSTILILSAVVTMAFSSIPLPLIGVCILPLLLIPYFVIRFRRPVREQSLRVQETLGAMTESAEEQFGGIRVARKFAVEEVMAQRFADTVDRIREAQLSLVRVSAFFQSLIPLLGSLSLVVTLAYGGYLTLRGRITLGQFVALTLYMRMMVNPLQQIGRVINTMQRSRASLQRIGELLGREPDIRDSLNAADADLERQPISIRNLSFTYPDSGDEVLREVSVEIPPGRQIGILGRTGSGKSTLVKLLLRIYDPPEGAIRIGGTDLRELSLQSLRSQIAYVPQEGFLFSTTIRDNIAFYRRESPIGEVEEAAGQAQIRSSIEAFADGYDTLLGERGITLSGGQRQRTSLARGLIKNAPVLILDDSVSAVDTVTEQRILETVRRERKGRTTILIAHRVSAVRHADEIFVMDGGRIIEQGTHTQLLRLGGWYARMHAIQEEGSPHVPHHFAEASEGV</sequence>
<feature type="transmembrane region" description="Helical" evidence="9">
    <location>
        <begin position="56"/>
        <end position="81"/>
    </location>
</feature>
<evidence type="ECO:0000313" key="12">
    <source>
        <dbReference type="EMBL" id="AFC30737.1"/>
    </source>
</evidence>
<dbReference type="PANTHER" id="PTHR43394:SF1">
    <property type="entry name" value="ATP-BINDING CASSETTE SUB-FAMILY B MEMBER 10, MITOCHONDRIAL"/>
    <property type="match status" value="1"/>
</dbReference>